<dbReference type="Pfam" id="PF05050">
    <property type="entry name" value="Methyltransf_21"/>
    <property type="match status" value="1"/>
</dbReference>
<dbReference type="EMBL" id="CP038852">
    <property type="protein sequence ID" value="QIZ20954.1"/>
    <property type="molecule type" value="Genomic_DNA"/>
</dbReference>
<dbReference type="Gene3D" id="3.40.50.150">
    <property type="entry name" value="Vaccinia Virus protein VP39"/>
    <property type="match status" value="1"/>
</dbReference>
<sequence>MLYIHMGAGAGDLDSKANFRCGFTEFIKKNYKNNDVIFAVEANKLNIKKLKKCWKNYPKTKILNLAITGNYLDKKKKTLYYTEQDSPHYQVCSMDINHVKKHYPRSIIKKFSIDAIKINQFFKKYIKKKCINFLSLDLEGVDYEIVMSINFKKYDIKNLSVEHLHLTKIQKIKMIHHLNVNGYSYCGSGYDHNNFDYLFKKKKILFNKILSRVLFIISKKHLKIFNKFLFNK</sequence>
<evidence type="ECO:0000313" key="3">
    <source>
        <dbReference type="Proteomes" id="UP000501094"/>
    </source>
</evidence>
<feature type="domain" description="Methyltransferase FkbM" evidence="1">
    <location>
        <begin position="20"/>
        <end position="169"/>
    </location>
</feature>
<dbReference type="Proteomes" id="UP000501094">
    <property type="component" value="Chromosome"/>
</dbReference>
<evidence type="ECO:0000313" key="2">
    <source>
        <dbReference type="EMBL" id="QIZ20954.1"/>
    </source>
</evidence>
<dbReference type="SUPFAM" id="SSF53335">
    <property type="entry name" value="S-adenosyl-L-methionine-dependent methyltransferases"/>
    <property type="match status" value="1"/>
</dbReference>
<evidence type="ECO:0000259" key="1">
    <source>
        <dbReference type="Pfam" id="PF05050"/>
    </source>
</evidence>
<gene>
    <name evidence="2" type="ORF">E5R92_04055</name>
</gene>
<organism evidence="2 3">
    <name type="scientific">Candidatus Pelagibacter giovannonii</name>
    <dbReference type="NCBI Taxonomy" id="2563896"/>
    <lineage>
        <taxon>Bacteria</taxon>
        <taxon>Pseudomonadati</taxon>
        <taxon>Pseudomonadota</taxon>
        <taxon>Alphaproteobacteria</taxon>
        <taxon>Candidatus Pelagibacterales</taxon>
        <taxon>Candidatus Pelagibacteraceae</taxon>
        <taxon>Candidatus Pelagibacter</taxon>
    </lineage>
</organism>
<keyword evidence="3" id="KW-1185">Reference proteome</keyword>
<name>A0A6H1Q2A1_9PROT</name>
<dbReference type="InterPro" id="IPR029063">
    <property type="entry name" value="SAM-dependent_MTases_sf"/>
</dbReference>
<dbReference type="AlphaFoldDB" id="A0A6H1Q2A1"/>
<dbReference type="InterPro" id="IPR006342">
    <property type="entry name" value="FkbM_mtfrase"/>
</dbReference>
<protein>
    <recommendedName>
        <fullName evidence="1">Methyltransferase FkbM domain-containing protein</fullName>
    </recommendedName>
</protein>
<reference evidence="2 3" key="1">
    <citation type="journal article" date="2020" name="Nat. Microbiol.">
        <title>Lysogenic host-virus interactions in SAR11 marine bacteria.</title>
        <authorList>
            <person name="Morris R.M."/>
            <person name="Cain K.R."/>
            <person name="Hvorecny K.L."/>
            <person name="Kollman J.M."/>
        </authorList>
    </citation>
    <scope>NUCLEOTIDE SEQUENCE [LARGE SCALE GENOMIC DNA]</scope>
    <source>
        <strain evidence="2 3">NP1</strain>
    </source>
</reference>
<accession>A0A6H1Q2A1</accession>
<proteinExistence type="predicted"/>
<dbReference type="KEGG" id="peg:E5R92_04055"/>
<dbReference type="RefSeq" id="WP_168606828.1">
    <property type="nucleotide sequence ID" value="NZ_CP038852.1"/>
</dbReference>